<reference evidence="6" key="1">
    <citation type="submission" date="2022-08" db="EMBL/GenBank/DDBJ databases">
        <title>Genomic Encyclopedia of Type Strains, Phase V (KMG-V): Genome sequencing to study the core and pangenomes of soil and plant-associated prokaryotes.</title>
        <authorList>
            <person name="Whitman W."/>
        </authorList>
    </citation>
    <scope>NUCLEOTIDE SEQUENCE</scope>
    <source>
        <strain evidence="4">SP2017</strain>
        <strain evidence="5">SP3012</strain>
        <strain evidence="6">SP3026</strain>
        <strain evidence="3">SP3049</strain>
    </source>
</reference>
<evidence type="ECO:0000256" key="1">
    <source>
        <dbReference type="SAM" id="Phobius"/>
    </source>
</evidence>
<proteinExistence type="predicted"/>
<sequence>MTEDVIFRAQPRLWKAHPFSVTLFGLLSATVAPFVLGGALVDTGWTAALMAGLCGPLPLLWMWLQARSRELVVTRSRVRKRSGILSNRTTELAHRNIRNVQIDQGPIHRLMQCGTLRLSSAGQSGIELTMRDLDDPEAVRDLIYQQHG</sequence>
<dbReference type="AlphaFoldDB" id="A0A840DDS4"/>
<keyword evidence="1" id="KW-0812">Transmembrane</keyword>
<dbReference type="RefSeq" id="WP_013062409.1">
    <property type="nucleotide sequence ID" value="NZ_CALTRV010000006.1"/>
</dbReference>
<keyword evidence="1" id="KW-0472">Membrane</keyword>
<feature type="transmembrane region" description="Helical" evidence="1">
    <location>
        <begin position="47"/>
        <end position="64"/>
    </location>
</feature>
<feature type="transmembrane region" description="Helical" evidence="1">
    <location>
        <begin position="21"/>
        <end position="41"/>
    </location>
</feature>
<name>A0A840DDS4_9BACT</name>
<dbReference type="EMBL" id="JANUAE010000001">
    <property type="protein sequence ID" value="MCS3708431.1"/>
    <property type="molecule type" value="Genomic_DNA"/>
</dbReference>
<evidence type="ECO:0000313" key="7">
    <source>
        <dbReference type="Proteomes" id="UP001155144"/>
    </source>
</evidence>
<dbReference type="InterPro" id="IPR005182">
    <property type="entry name" value="YdbS-like_PH"/>
</dbReference>
<evidence type="ECO:0000313" key="3">
    <source>
        <dbReference type="EMBL" id="MCS3708431.1"/>
    </source>
</evidence>
<evidence type="ECO:0000259" key="2">
    <source>
        <dbReference type="Pfam" id="PF03703"/>
    </source>
</evidence>
<dbReference type="EMBL" id="JANUBB010000004">
    <property type="protein sequence ID" value="MCS3951397.1"/>
    <property type="molecule type" value="Genomic_DNA"/>
</dbReference>
<dbReference type="GeneID" id="83728965"/>
<evidence type="ECO:0000313" key="4">
    <source>
        <dbReference type="EMBL" id="MCS3951397.1"/>
    </source>
</evidence>
<accession>A0A840DDS4</accession>
<dbReference type="Proteomes" id="UP001155057">
    <property type="component" value="Unassembled WGS sequence"/>
</dbReference>
<dbReference type="PANTHER" id="PTHR37938">
    <property type="entry name" value="BLL0215 PROTEIN"/>
    <property type="match status" value="1"/>
</dbReference>
<dbReference type="Proteomes" id="UP001155040">
    <property type="component" value="Unassembled WGS sequence"/>
</dbReference>
<dbReference type="EMBL" id="JANUBF010000037">
    <property type="protein sequence ID" value="MCS4038097.1"/>
    <property type="molecule type" value="Genomic_DNA"/>
</dbReference>
<comment type="caution">
    <text evidence="6">The sequence shown here is derived from an EMBL/GenBank/DDBJ whole genome shotgun (WGS) entry which is preliminary data.</text>
</comment>
<dbReference type="Pfam" id="PF03703">
    <property type="entry name" value="bPH_2"/>
    <property type="match status" value="1"/>
</dbReference>
<feature type="domain" description="YdbS-like PH" evidence="2">
    <location>
        <begin position="68"/>
        <end position="143"/>
    </location>
</feature>
<keyword evidence="1" id="KW-1133">Transmembrane helix</keyword>
<protein>
    <submittedName>
        <fullName evidence="6">Membrane protein YdbS with pleckstrin-like domain</fullName>
    </submittedName>
</protein>
<dbReference type="PANTHER" id="PTHR37938:SF1">
    <property type="entry name" value="BLL0215 PROTEIN"/>
    <property type="match status" value="1"/>
</dbReference>
<dbReference type="Proteomes" id="UP001155144">
    <property type="component" value="Unassembled WGS sequence"/>
</dbReference>
<dbReference type="Proteomes" id="UP001155010">
    <property type="component" value="Unassembled WGS sequence"/>
</dbReference>
<evidence type="ECO:0000313" key="5">
    <source>
        <dbReference type="EMBL" id="MCS4038097.1"/>
    </source>
</evidence>
<evidence type="ECO:0000313" key="6">
    <source>
        <dbReference type="EMBL" id="MCS4119714.1"/>
    </source>
</evidence>
<organism evidence="6 7">
    <name type="scientific">Salinibacter ruber</name>
    <dbReference type="NCBI Taxonomy" id="146919"/>
    <lineage>
        <taxon>Bacteria</taxon>
        <taxon>Pseudomonadati</taxon>
        <taxon>Rhodothermota</taxon>
        <taxon>Rhodothermia</taxon>
        <taxon>Rhodothermales</taxon>
        <taxon>Salinibacteraceae</taxon>
        <taxon>Salinibacter</taxon>
    </lineage>
</organism>
<gene>
    <name evidence="6" type="ORF">GGP45_000032</name>
    <name evidence="3" type="ORF">GGP61_000018</name>
    <name evidence="4" type="ORF">GGP83_001339</name>
    <name evidence="5" type="ORF">GGQ01_003187</name>
</gene>
<dbReference type="EMBL" id="JANUBL010000001">
    <property type="protein sequence ID" value="MCS4119714.1"/>
    <property type="molecule type" value="Genomic_DNA"/>
</dbReference>